<sequence>MATQPDPQTTGQMSAETSGLKPVEISEPTRRDVSSPATNALLGFLVHFAEQKKEYEDVIKKVDGKSLWLTGLEESSRPEISGPSARQAGKSYSQTEGVDFSLSDDRIPDESAQDQESLLNIVNGPGLQPVPKSLSVTIVGAGVSGLVAGYELKRAGFDVRILEASSRVGGRIRTFRDPTFAPGLHGEGGAMRIPGDHFLLRAYIQNFNIGNLFPFEMKNKFIYLSGYKGGTTMTYDDFNFKLRKKDEELLSLFPGLDGDKEKGKTCDDLFFEAVKPVVKLFKQYYDQGGDESTKIRRAYQMVTETYDKYSLRTYLEEVAKWTPDAIRLYDLGNAHVVLENGFIESWKDAFLSSNNGGEEAQMEQLQGGMDQVPKAFISPDRAEQSLADNITYGARVTNISVSGDVHPKTHVKYETSADTNRTVTSDFLILAIPYTAQRAITQSKPFKPSLEQAIRDVRYVEVTKVLLQYKTRWWEGQFRYYKQGTDGGLVSDLPVRYTMFPKSAGNEQFGHTKRGVVMAAYTFEQDATILGAMSQERQIRVAAENLDRMFPDAKSLELLEAGASQVFPSDELAGGSAFCYFGPKQKTKYLETMCKPDWAFPPDSENYRVFFAGEHASYTHGWIHGAMEAGLRAARQVHTVVTTYPQELD</sequence>
<dbReference type="Gene3D" id="3.90.660.10">
    <property type="match status" value="1"/>
</dbReference>
<dbReference type="EMBL" id="JAVHJO010000011">
    <property type="protein sequence ID" value="KAK6533410.1"/>
    <property type="molecule type" value="Genomic_DNA"/>
</dbReference>
<comment type="caution">
    <text evidence="3">The sequence shown here is derived from an EMBL/GenBank/DDBJ whole genome shotgun (WGS) entry which is preliminary data.</text>
</comment>
<dbReference type="Proteomes" id="UP001365542">
    <property type="component" value="Unassembled WGS sequence"/>
</dbReference>
<feature type="compositionally biased region" description="Polar residues" evidence="1">
    <location>
        <begin position="1"/>
        <end position="17"/>
    </location>
</feature>
<dbReference type="InterPro" id="IPR002937">
    <property type="entry name" value="Amino_oxidase"/>
</dbReference>
<dbReference type="PANTHER" id="PTHR10742">
    <property type="entry name" value="FLAVIN MONOAMINE OXIDASE"/>
    <property type="match status" value="1"/>
</dbReference>
<dbReference type="GO" id="GO:0009063">
    <property type="term" value="P:amino acid catabolic process"/>
    <property type="evidence" value="ECO:0007669"/>
    <property type="project" value="TreeGrafter"/>
</dbReference>
<dbReference type="Gene3D" id="3.50.50.60">
    <property type="entry name" value="FAD/NAD(P)-binding domain"/>
    <property type="match status" value="1"/>
</dbReference>
<gene>
    <name evidence="3" type="ORF">TWF694_002355</name>
</gene>
<accession>A0AAV9X2U2</accession>
<feature type="region of interest" description="Disordered" evidence="1">
    <location>
        <begin position="1"/>
        <end position="36"/>
    </location>
</feature>
<evidence type="ECO:0000259" key="2">
    <source>
        <dbReference type="Pfam" id="PF01593"/>
    </source>
</evidence>
<dbReference type="SUPFAM" id="SSF51905">
    <property type="entry name" value="FAD/NAD(P)-binding domain"/>
    <property type="match status" value="1"/>
</dbReference>
<dbReference type="InterPro" id="IPR050281">
    <property type="entry name" value="Flavin_monoamine_oxidase"/>
</dbReference>
<dbReference type="AlphaFoldDB" id="A0AAV9X2U2"/>
<proteinExistence type="predicted"/>
<dbReference type="PANTHER" id="PTHR10742:SF342">
    <property type="entry name" value="AMINE OXIDASE"/>
    <property type="match status" value="1"/>
</dbReference>
<feature type="domain" description="Amine oxidase" evidence="2">
    <location>
        <begin position="143"/>
        <end position="637"/>
    </location>
</feature>
<organism evidence="3 4">
    <name type="scientific">Orbilia ellipsospora</name>
    <dbReference type="NCBI Taxonomy" id="2528407"/>
    <lineage>
        <taxon>Eukaryota</taxon>
        <taxon>Fungi</taxon>
        <taxon>Dikarya</taxon>
        <taxon>Ascomycota</taxon>
        <taxon>Pezizomycotina</taxon>
        <taxon>Orbiliomycetes</taxon>
        <taxon>Orbiliales</taxon>
        <taxon>Orbiliaceae</taxon>
        <taxon>Orbilia</taxon>
    </lineage>
</organism>
<keyword evidence="4" id="KW-1185">Reference proteome</keyword>
<dbReference type="Pfam" id="PF01593">
    <property type="entry name" value="Amino_oxidase"/>
    <property type="match status" value="1"/>
</dbReference>
<dbReference type="Gene3D" id="1.20.1440.240">
    <property type="match status" value="1"/>
</dbReference>
<evidence type="ECO:0000313" key="3">
    <source>
        <dbReference type="EMBL" id="KAK6533410.1"/>
    </source>
</evidence>
<dbReference type="GO" id="GO:0001716">
    <property type="term" value="F:L-amino-acid oxidase activity"/>
    <property type="evidence" value="ECO:0007669"/>
    <property type="project" value="TreeGrafter"/>
</dbReference>
<reference evidence="3 4" key="1">
    <citation type="submission" date="2019-10" db="EMBL/GenBank/DDBJ databases">
        <authorList>
            <person name="Palmer J.M."/>
        </authorList>
    </citation>
    <scope>NUCLEOTIDE SEQUENCE [LARGE SCALE GENOMIC DNA]</scope>
    <source>
        <strain evidence="3 4">TWF694</strain>
    </source>
</reference>
<dbReference type="InterPro" id="IPR036188">
    <property type="entry name" value="FAD/NAD-bd_sf"/>
</dbReference>
<protein>
    <recommendedName>
        <fullName evidence="2">Amine oxidase domain-containing protein</fullName>
    </recommendedName>
</protein>
<evidence type="ECO:0000256" key="1">
    <source>
        <dbReference type="SAM" id="MobiDB-lite"/>
    </source>
</evidence>
<evidence type="ECO:0000313" key="4">
    <source>
        <dbReference type="Proteomes" id="UP001365542"/>
    </source>
</evidence>
<name>A0AAV9X2U2_9PEZI</name>
<feature type="region of interest" description="Disordered" evidence="1">
    <location>
        <begin position="74"/>
        <end position="98"/>
    </location>
</feature>
<dbReference type="SUPFAM" id="SSF54373">
    <property type="entry name" value="FAD-linked reductases, C-terminal domain"/>
    <property type="match status" value="1"/>
</dbReference>